<feature type="region of interest" description="Disordered" evidence="1">
    <location>
        <begin position="515"/>
        <end position="558"/>
    </location>
</feature>
<evidence type="ECO:0000313" key="3">
    <source>
        <dbReference type="Proteomes" id="UP000583944"/>
    </source>
</evidence>
<feature type="compositionally biased region" description="Polar residues" evidence="1">
    <location>
        <begin position="339"/>
        <end position="348"/>
    </location>
</feature>
<comment type="caution">
    <text evidence="2">The sequence shown here is derived from an EMBL/GenBank/DDBJ whole genome shotgun (WGS) entry which is preliminary data.</text>
</comment>
<accession>A0A7J6YG49</accession>
<reference evidence="2 3" key="1">
    <citation type="journal article" date="2019" name="Genome Biol. Evol.">
        <title>Nanopore Sequencing Significantly Improves Genome Assembly of the Protozoan Parasite Trypanosoma cruzi.</title>
        <authorList>
            <person name="Diaz-Viraque F."/>
            <person name="Pita S."/>
            <person name="Greif G."/>
            <person name="de Souza R.C.M."/>
            <person name="Iraola G."/>
            <person name="Robello C."/>
        </authorList>
    </citation>
    <scope>NUCLEOTIDE SEQUENCE [LARGE SCALE GENOMIC DNA]</scope>
    <source>
        <strain evidence="2 3">Berenice</strain>
    </source>
</reference>
<name>A0A7J6YG49_TRYCR</name>
<feature type="compositionally biased region" description="Low complexity" evidence="1">
    <location>
        <begin position="736"/>
        <end position="746"/>
    </location>
</feature>
<feature type="compositionally biased region" description="Low complexity" evidence="1">
    <location>
        <begin position="630"/>
        <end position="650"/>
    </location>
</feature>
<feature type="region of interest" description="Disordered" evidence="1">
    <location>
        <begin position="439"/>
        <end position="487"/>
    </location>
</feature>
<sequence length="899" mass="96155">MSSQRRRYRLEIAVKRLHGLVNMSSSARIIFVVRFSSFPEIFIRPHISGGGGVVVRSSTGDGILSLTYNVCHKAEFCLNDDECREMFPAQCVCRMYDEGQRQASVSWVCPCPVLTAQAAEGRRHGNYAMCDSAGKTMGFAEMSCRVVLIEERMFSSSVNPGAIAASVVSGPVPPSTPTAKLTVNGKPFVIRVVLDGTDVREGNKRRHRRKQDGHQDSPLEKSPSSGAVIAVDGTSTQKNEEKRKGDCRLENADGFDQTKRGSTAKKKTLLYILEYDVACQIQSNCEMLYATLRREFTPLDAVNVNAKTKPMTEKADCVVQRILQFANVVIQLANQLAESSGQEHTSTPVEAHGRRQPVNELPLPREGSVAHFLTYQVLFQLQCLGMNLHHITTLYRRALDVRVSTLHSQHVKFIKKLCADVQELTKCINIIVQSTIDRNHSDEKADSKSSKTTYSSHFNSCSSSSESSSSLLSSGGRSTRRRSSTVESAFSISTAGSKLLATPFSTLTASTSKAVSNPNVFDPKPSVPSPQGYSFDTPLPSSPSKRNGQTVSAATEYGYNPSPMFDLRALSSSPRVHTINSLVGEGAANKDTAYDNLTNSSYITASLASKAPWPPHSVIINSGTDVQQKSSLGGSSGVPVPVPQATQPVVGGASTAGTDVQQKLSLGGSSGVPVPVPQATQPVVGGASTAGTDVQRKSSLGGSSGVPVPVPQATQPVVGGTSTRDGRPAEIVSGGSSKPVPFVPRRPSSRRHIDGGTDVQQKSSLVAAAGAGARFLRRPSRRLGGTSTAGRTSSGNRLWWQQRVPVPVPGDPAGSGGIDGGTDVQRKSSLAWQHGVPVPNPQATQPVVWRRTTAGTDVQRNLLVAAGCRCLFLRLQPVGWEAISTAGRTSSGNLLWWQQ</sequence>
<feature type="compositionally biased region" description="Basic and acidic residues" evidence="1">
    <location>
        <begin position="238"/>
        <end position="259"/>
    </location>
</feature>
<feature type="compositionally biased region" description="Polar residues" evidence="1">
    <location>
        <begin position="542"/>
        <end position="553"/>
    </location>
</feature>
<feature type="region of interest" description="Disordered" evidence="1">
    <location>
        <begin position="339"/>
        <end position="360"/>
    </location>
</feature>
<dbReference type="VEuPathDB" id="TriTrypDB:ECC02_001356"/>
<gene>
    <name evidence="2" type="ORF">ECC02_001356</name>
</gene>
<feature type="compositionally biased region" description="Low complexity" evidence="1">
    <location>
        <begin position="698"/>
        <end position="718"/>
    </location>
</feature>
<feature type="compositionally biased region" description="Low complexity" evidence="1">
    <location>
        <begin position="455"/>
        <end position="477"/>
    </location>
</feature>
<organism evidence="2 3">
    <name type="scientific">Trypanosoma cruzi</name>
    <dbReference type="NCBI Taxonomy" id="5693"/>
    <lineage>
        <taxon>Eukaryota</taxon>
        <taxon>Discoba</taxon>
        <taxon>Euglenozoa</taxon>
        <taxon>Kinetoplastea</taxon>
        <taxon>Metakinetoplastina</taxon>
        <taxon>Trypanosomatida</taxon>
        <taxon>Trypanosomatidae</taxon>
        <taxon>Trypanosoma</taxon>
        <taxon>Schizotrypanum</taxon>
    </lineage>
</organism>
<dbReference type="Proteomes" id="UP000583944">
    <property type="component" value="Unassembled WGS sequence"/>
</dbReference>
<dbReference type="EMBL" id="JABDHM010000006">
    <property type="protein sequence ID" value="KAF5225592.1"/>
    <property type="molecule type" value="Genomic_DNA"/>
</dbReference>
<feature type="compositionally biased region" description="Basic and acidic residues" evidence="1">
    <location>
        <begin position="439"/>
        <end position="449"/>
    </location>
</feature>
<protein>
    <submittedName>
        <fullName evidence="2">Uncharacterized protein</fullName>
    </submittedName>
</protein>
<dbReference type="VEuPathDB" id="TriTrypDB:BCY84_14116"/>
<feature type="region of interest" description="Disordered" evidence="1">
    <location>
        <begin position="199"/>
        <end position="259"/>
    </location>
</feature>
<feature type="region of interest" description="Disordered" evidence="1">
    <location>
        <begin position="626"/>
        <end position="758"/>
    </location>
</feature>
<evidence type="ECO:0000256" key="1">
    <source>
        <dbReference type="SAM" id="MobiDB-lite"/>
    </source>
</evidence>
<evidence type="ECO:0000313" key="2">
    <source>
        <dbReference type="EMBL" id="KAF5225592.1"/>
    </source>
</evidence>
<feature type="compositionally biased region" description="Polar residues" evidence="1">
    <location>
        <begin position="655"/>
        <end position="664"/>
    </location>
</feature>
<dbReference type="AlphaFoldDB" id="A0A7J6YG49"/>
<proteinExistence type="predicted"/>